<keyword evidence="9" id="KW-1185">Reference proteome</keyword>
<evidence type="ECO:0000259" key="7">
    <source>
        <dbReference type="PROSITE" id="PS50893"/>
    </source>
</evidence>
<dbReference type="Gene3D" id="3.40.50.300">
    <property type="entry name" value="P-loop containing nucleotide triphosphate hydrolases"/>
    <property type="match status" value="1"/>
</dbReference>
<dbReference type="PANTHER" id="PTHR43820:SF4">
    <property type="entry name" value="HIGH-AFFINITY BRANCHED-CHAIN AMINO ACID TRANSPORT ATP-BINDING PROTEIN LIVF"/>
    <property type="match status" value="1"/>
</dbReference>
<evidence type="ECO:0000256" key="2">
    <source>
        <dbReference type="ARBA" id="ARBA00022448"/>
    </source>
</evidence>
<keyword evidence="4 8" id="KW-0067">ATP-binding</keyword>
<dbReference type="InterPro" id="IPR003593">
    <property type="entry name" value="AAA+_ATPase"/>
</dbReference>
<proteinExistence type="inferred from homology"/>
<keyword evidence="5" id="KW-0029">Amino-acid transport</keyword>
<dbReference type="Proteomes" id="UP001596957">
    <property type="component" value="Unassembled WGS sequence"/>
</dbReference>
<name>A0ABW2VCX6_9ACTN</name>
<dbReference type="InterPro" id="IPR017871">
    <property type="entry name" value="ABC_transporter-like_CS"/>
</dbReference>
<keyword evidence="2" id="KW-0813">Transport</keyword>
<accession>A0ABW2VCX6</accession>
<comment type="caution">
    <text evidence="8">The sequence shown here is derived from an EMBL/GenBank/DDBJ whole genome shotgun (WGS) entry which is preliminary data.</text>
</comment>
<dbReference type="Pfam" id="PF00005">
    <property type="entry name" value="ABC_tran"/>
    <property type="match status" value="1"/>
</dbReference>
<sequence length="259" mass="26989">MSALSEPLPGASSDPLPGAGSEPLLDPLLELRGIRAAHERITVLHGVDLSVATGQVVALLGPNGAGKTTTLRVAAGVHPVDAGQLRLAGRDMTGADPRDLARAGVCLIPEGRGVFPNLSVRDNLLMMTFTGRSREEIEEIAFARFPVLKQRSSQPAGTLSGGEQQMLALARGLATDPAVLLLDELSMGLAPLVVARLYEQVAEIARQGVAVLVVEQFAAAVLDIADHAAVLVRGRVQRQGHPDGGLRAELSALYLGSSA</sequence>
<dbReference type="SMART" id="SM00382">
    <property type="entry name" value="AAA"/>
    <property type="match status" value="1"/>
</dbReference>
<dbReference type="RefSeq" id="WP_381252585.1">
    <property type="nucleotide sequence ID" value="NZ_JBHTBI010000008.1"/>
</dbReference>
<feature type="domain" description="ABC transporter" evidence="7">
    <location>
        <begin position="29"/>
        <end position="258"/>
    </location>
</feature>
<gene>
    <name evidence="8" type="ORF">ACFQZP_02485</name>
</gene>
<dbReference type="SUPFAM" id="SSF52540">
    <property type="entry name" value="P-loop containing nucleoside triphosphate hydrolases"/>
    <property type="match status" value="1"/>
</dbReference>
<feature type="region of interest" description="Disordered" evidence="6">
    <location>
        <begin position="1"/>
        <end position="21"/>
    </location>
</feature>
<evidence type="ECO:0000256" key="3">
    <source>
        <dbReference type="ARBA" id="ARBA00022741"/>
    </source>
</evidence>
<evidence type="ECO:0000256" key="4">
    <source>
        <dbReference type="ARBA" id="ARBA00022840"/>
    </source>
</evidence>
<dbReference type="InterPro" id="IPR027417">
    <property type="entry name" value="P-loop_NTPase"/>
</dbReference>
<dbReference type="InterPro" id="IPR052156">
    <property type="entry name" value="BCAA_Transport_ATP-bd_LivF"/>
</dbReference>
<evidence type="ECO:0000313" key="9">
    <source>
        <dbReference type="Proteomes" id="UP001596957"/>
    </source>
</evidence>
<dbReference type="PANTHER" id="PTHR43820">
    <property type="entry name" value="HIGH-AFFINITY BRANCHED-CHAIN AMINO ACID TRANSPORT ATP-BINDING PROTEIN LIVF"/>
    <property type="match status" value="1"/>
</dbReference>
<evidence type="ECO:0000313" key="8">
    <source>
        <dbReference type="EMBL" id="MFD0280552.1"/>
    </source>
</evidence>
<comment type="similarity">
    <text evidence="1">Belongs to the ABC transporter superfamily.</text>
</comment>
<organism evidence="8 9">
    <name type="scientific">Streptomyces lutosisoli</name>
    <dbReference type="NCBI Taxonomy" id="2665721"/>
    <lineage>
        <taxon>Bacteria</taxon>
        <taxon>Bacillati</taxon>
        <taxon>Actinomycetota</taxon>
        <taxon>Actinomycetes</taxon>
        <taxon>Kitasatosporales</taxon>
        <taxon>Streptomycetaceae</taxon>
        <taxon>Streptomyces</taxon>
    </lineage>
</organism>
<dbReference type="InterPro" id="IPR003439">
    <property type="entry name" value="ABC_transporter-like_ATP-bd"/>
</dbReference>
<dbReference type="PROSITE" id="PS50893">
    <property type="entry name" value="ABC_TRANSPORTER_2"/>
    <property type="match status" value="1"/>
</dbReference>
<evidence type="ECO:0000256" key="6">
    <source>
        <dbReference type="SAM" id="MobiDB-lite"/>
    </source>
</evidence>
<keyword evidence="3" id="KW-0547">Nucleotide-binding</keyword>
<reference evidence="9" key="1">
    <citation type="journal article" date="2019" name="Int. J. Syst. Evol. Microbiol.">
        <title>The Global Catalogue of Microorganisms (GCM) 10K type strain sequencing project: providing services to taxonomists for standard genome sequencing and annotation.</title>
        <authorList>
            <consortium name="The Broad Institute Genomics Platform"/>
            <consortium name="The Broad Institute Genome Sequencing Center for Infectious Disease"/>
            <person name="Wu L."/>
            <person name="Ma J."/>
        </authorList>
    </citation>
    <scope>NUCLEOTIDE SEQUENCE [LARGE SCALE GENOMIC DNA]</scope>
    <source>
        <strain evidence="9">CGMCC 4.7198</strain>
    </source>
</reference>
<evidence type="ECO:0000256" key="5">
    <source>
        <dbReference type="ARBA" id="ARBA00022970"/>
    </source>
</evidence>
<dbReference type="CDD" id="cd03224">
    <property type="entry name" value="ABC_TM1139_LivF_branched"/>
    <property type="match status" value="1"/>
</dbReference>
<dbReference type="EMBL" id="JBHTEC010000001">
    <property type="protein sequence ID" value="MFD0280552.1"/>
    <property type="molecule type" value="Genomic_DNA"/>
</dbReference>
<dbReference type="GO" id="GO:0005524">
    <property type="term" value="F:ATP binding"/>
    <property type="evidence" value="ECO:0007669"/>
    <property type="project" value="UniProtKB-KW"/>
</dbReference>
<evidence type="ECO:0000256" key="1">
    <source>
        <dbReference type="ARBA" id="ARBA00005417"/>
    </source>
</evidence>
<protein>
    <submittedName>
        <fullName evidence="8">ABC transporter ATP-binding protein</fullName>
    </submittedName>
</protein>
<dbReference type="PROSITE" id="PS00211">
    <property type="entry name" value="ABC_TRANSPORTER_1"/>
    <property type="match status" value="1"/>
</dbReference>